<organism evidence="2 3">
    <name type="scientific">Araneus ventricosus</name>
    <name type="common">Orbweaver spider</name>
    <name type="synonym">Epeira ventricosa</name>
    <dbReference type="NCBI Taxonomy" id="182803"/>
    <lineage>
        <taxon>Eukaryota</taxon>
        <taxon>Metazoa</taxon>
        <taxon>Ecdysozoa</taxon>
        <taxon>Arthropoda</taxon>
        <taxon>Chelicerata</taxon>
        <taxon>Arachnida</taxon>
        <taxon>Araneae</taxon>
        <taxon>Araneomorphae</taxon>
        <taxon>Entelegynae</taxon>
        <taxon>Araneoidea</taxon>
        <taxon>Araneidae</taxon>
        <taxon>Araneus</taxon>
    </lineage>
</organism>
<gene>
    <name evidence="2" type="ORF">AVEN_262262_1</name>
</gene>
<reference evidence="2 3" key="1">
    <citation type="journal article" date="2019" name="Sci. Rep.">
        <title>Orb-weaving spider Araneus ventricosus genome elucidates the spidroin gene catalogue.</title>
        <authorList>
            <person name="Kono N."/>
            <person name="Nakamura H."/>
            <person name="Ohtoshi R."/>
            <person name="Moran D.A.P."/>
            <person name="Shinohara A."/>
            <person name="Yoshida Y."/>
            <person name="Fujiwara M."/>
            <person name="Mori M."/>
            <person name="Tomita M."/>
            <person name="Arakawa K."/>
        </authorList>
    </citation>
    <scope>NUCLEOTIDE SEQUENCE [LARGE SCALE GENOMIC DNA]</scope>
</reference>
<feature type="region of interest" description="Disordered" evidence="1">
    <location>
        <begin position="77"/>
        <end position="108"/>
    </location>
</feature>
<name>A0A4Y2NKA0_ARAVE</name>
<evidence type="ECO:0000256" key="1">
    <source>
        <dbReference type="SAM" id="MobiDB-lite"/>
    </source>
</evidence>
<sequence length="108" mass="12112">MRWEIQLSQNHTLQAPTTPQWPSVKVSNSKPMGPRFETRFHCRSTEHMNLVYTKSDFVGQTVSLECIADAWRGVSAQVSSSSSDRGSKLQDPSQNSSLSSKRNLNITD</sequence>
<feature type="compositionally biased region" description="Polar residues" evidence="1">
    <location>
        <begin position="90"/>
        <end position="108"/>
    </location>
</feature>
<protein>
    <submittedName>
        <fullName evidence="2">Uncharacterized protein</fullName>
    </submittedName>
</protein>
<evidence type="ECO:0000313" key="3">
    <source>
        <dbReference type="Proteomes" id="UP000499080"/>
    </source>
</evidence>
<dbReference type="EMBL" id="BGPR01009394">
    <property type="protein sequence ID" value="GBN39721.1"/>
    <property type="molecule type" value="Genomic_DNA"/>
</dbReference>
<accession>A0A4Y2NKA0</accession>
<proteinExistence type="predicted"/>
<dbReference type="Proteomes" id="UP000499080">
    <property type="component" value="Unassembled WGS sequence"/>
</dbReference>
<feature type="compositionally biased region" description="Polar residues" evidence="1">
    <location>
        <begin position="1"/>
        <end position="30"/>
    </location>
</feature>
<evidence type="ECO:0000313" key="2">
    <source>
        <dbReference type="EMBL" id="GBN39721.1"/>
    </source>
</evidence>
<dbReference type="AlphaFoldDB" id="A0A4Y2NKA0"/>
<keyword evidence="3" id="KW-1185">Reference proteome</keyword>
<comment type="caution">
    <text evidence="2">The sequence shown here is derived from an EMBL/GenBank/DDBJ whole genome shotgun (WGS) entry which is preliminary data.</text>
</comment>
<feature type="region of interest" description="Disordered" evidence="1">
    <location>
        <begin position="1"/>
        <end position="32"/>
    </location>
</feature>